<name>A0A143PH24_LUTPR</name>
<reference evidence="4" key="2">
    <citation type="submission" date="2016-04" db="EMBL/GenBank/DDBJ databases">
        <title>First Complete Genome Sequence of a Subdivision 6 Acidobacterium.</title>
        <authorList>
            <person name="Huang S."/>
            <person name="Vieira S."/>
            <person name="Bunk B."/>
            <person name="Riedel T."/>
            <person name="Sproeer C."/>
            <person name="Overmann J."/>
        </authorList>
    </citation>
    <scope>NUCLEOTIDE SEQUENCE [LARGE SCALE GENOMIC DNA]</scope>
    <source>
        <strain evidence="4">DSM 100886 HEG_-6_39</strain>
    </source>
</reference>
<dbReference type="KEGG" id="abac:LuPra_00223"/>
<feature type="compositionally biased region" description="Low complexity" evidence="1">
    <location>
        <begin position="73"/>
        <end position="96"/>
    </location>
</feature>
<evidence type="ECO:0000313" key="3">
    <source>
        <dbReference type="EMBL" id="AMY07059.1"/>
    </source>
</evidence>
<feature type="compositionally biased region" description="Gly residues" evidence="1">
    <location>
        <begin position="29"/>
        <end position="47"/>
    </location>
</feature>
<dbReference type="Proteomes" id="UP000076079">
    <property type="component" value="Chromosome"/>
</dbReference>
<evidence type="ECO:0008006" key="5">
    <source>
        <dbReference type="Google" id="ProtNLM"/>
    </source>
</evidence>
<dbReference type="OrthoDB" id="36480at2"/>
<feature type="region of interest" description="Disordered" evidence="1">
    <location>
        <begin position="22"/>
        <end position="136"/>
    </location>
</feature>
<dbReference type="SUPFAM" id="SSF49452">
    <property type="entry name" value="Starch-binding domain-like"/>
    <property type="match status" value="1"/>
</dbReference>
<reference evidence="3 4" key="1">
    <citation type="journal article" date="2016" name="Genome Announc.">
        <title>First Complete Genome Sequence of a Subdivision 6 Acidobacterium Strain.</title>
        <authorList>
            <person name="Huang S."/>
            <person name="Vieira S."/>
            <person name="Bunk B."/>
            <person name="Riedel T."/>
            <person name="Sproer C."/>
            <person name="Overmann J."/>
        </authorList>
    </citation>
    <scope>NUCLEOTIDE SEQUENCE [LARGE SCALE GENOMIC DNA]</scope>
    <source>
        <strain evidence="4">DSM 100886 HEG_-6_39</strain>
    </source>
</reference>
<feature type="signal peptide" evidence="2">
    <location>
        <begin position="1"/>
        <end position="23"/>
    </location>
</feature>
<proteinExistence type="predicted"/>
<dbReference type="InterPro" id="IPR013784">
    <property type="entry name" value="Carb-bd-like_fold"/>
</dbReference>
<accession>A0A143PH24</accession>
<dbReference type="STRING" id="1855912.LuPra_00223"/>
<dbReference type="RefSeq" id="WP_157898600.1">
    <property type="nucleotide sequence ID" value="NZ_CP015136.1"/>
</dbReference>
<organism evidence="3 4">
    <name type="scientific">Luteitalea pratensis</name>
    <dbReference type="NCBI Taxonomy" id="1855912"/>
    <lineage>
        <taxon>Bacteria</taxon>
        <taxon>Pseudomonadati</taxon>
        <taxon>Acidobacteriota</taxon>
        <taxon>Vicinamibacteria</taxon>
        <taxon>Vicinamibacterales</taxon>
        <taxon>Vicinamibacteraceae</taxon>
        <taxon>Luteitalea</taxon>
    </lineage>
</organism>
<dbReference type="AlphaFoldDB" id="A0A143PH24"/>
<keyword evidence="2" id="KW-0732">Signal</keyword>
<evidence type="ECO:0000313" key="4">
    <source>
        <dbReference type="Proteomes" id="UP000076079"/>
    </source>
</evidence>
<gene>
    <name evidence="3" type="ORF">LuPra_00223</name>
</gene>
<evidence type="ECO:0000256" key="1">
    <source>
        <dbReference type="SAM" id="MobiDB-lite"/>
    </source>
</evidence>
<dbReference type="EMBL" id="CP015136">
    <property type="protein sequence ID" value="AMY07059.1"/>
    <property type="molecule type" value="Genomic_DNA"/>
</dbReference>
<keyword evidence="4" id="KW-1185">Reference proteome</keyword>
<dbReference type="GO" id="GO:0030246">
    <property type="term" value="F:carbohydrate binding"/>
    <property type="evidence" value="ECO:0007669"/>
    <property type="project" value="InterPro"/>
</dbReference>
<protein>
    <recommendedName>
        <fullName evidence="5">PEGA domain-containing protein</fullName>
    </recommendedName>
</protein>
<sequence precursor="true">MSRQVVTAALLSAILAIASPVAAQRQRNPGGGGGAVNRGSQGQGGRPSGATPYRGGGRAVAQDRGGRPQASGRYQQPRQYAAPQQYAARPQYATRQPATPAGSMGRYAAPRNPGAATTGNGGYVNRGYTGRDVDPRYSRPGYAPPAYARPGYARPGYVAPHGYAVPRGYVKPYGYAAPRAYAGHGYYGPPRYIAPGHGWGHGYVVVAPRYVSPYVIGYSPWYPYYYRPSIGIGIYYGASGLYPFGAVAPTYYDPAPGAVYGGLRIIEAPRDAQVFADGNYVGIVDDFDGASQHLNLEPGQHHIEIHAPGLTPISFDVVIQAGSTITLRAEIY</sequence>
<feature type="chain" id="PRO_5007511305" description="PEGA domain-containing protein" evidence="2">
    <location>
        <begin position="24"/>
        <end position="332"/>
    </location>
</feature>
<evidence type="ECO:0000256" key="2">
    <source>
        <dbReference type="SAM" id="SignalP"/>
    </source>
</evidence>